<sequence>MGWLYARIGQTCKEGLHVQVNLPSEEESHAQVDLFSTKEPYAQVDLSSVKGVNGLVGLRTLLDGTQLELRAMVRTTFIYRYSRASGNNGHAEFFKELYTNILQKYPLPKMDVPLDVLQSINNIFGENYVHPNKIKHNLANLGLTLSVDDALVLVEALFEALKSSNLLANFQTIVEEALSEPQGNQGENSNDQATMTKDPVKLPNHRANTYTSLRDEIAGNDADKLRYYLSSLLVFDIIPHIIGQMFEKGQDKDALKFAEQINGTAGLKWVVKQFPDYVPDYFEFIVQYAIKRQLPEREDLIEKAHPDKANKGVDIRLIL</sequence>
<reference evidence="2" key="1">
    <citation type="submission" date="2022-07" db="EMBL/GenBank/DDBJ databases">
        <title>Phylogenomic reconstructions and comparative analyses of Kickxellomycotina fungi.</title>
        <authorList>
            <person name="Reynolds N.K."/>
            <person name="Stajich J.E."/>
            <person name="Barry K."/>
            <person name="Grigoriev I.V."/>
            <person name="Crous P."/>
            <person name="Smith M.E."/>
        </authorList>
    </citation>
    <scope>NUCLEOTIDE SEQUENCE</scope>
    <source>
        <strain evidence="2">RSA 567</strain>
    </source>
</reference>
<gene>
    <name evidence="2" type="ORF">H4R34_003798</name>
</gene>
<evidence type="ECO:0000256" key="1">
    <source>
        <dbReference type="SAM" id="MobiDB-lite"/>
    </source>
</evidence>
<keyword evidence="3" id="KW-1185">Reference proteome</keyword>
<organism evidence="2 3">
    <name type="scientific">Dimargaris verticillata</name>
    <dbReference type="NCBI Taxonomy" id="2761393"/>
    <lineage>
        <taxon>Eukaryota</taxon>
        <taxon>Fungi</taxon>
        <taxon>Fungi incertae sedis</taxon>
        <taxon>Zoopagomycota</taxon>
        <taxon>Kickxellomycotina</taxon>
        <taxon>Dimargaritomycetes</taxon>
        <taxon>Dimargaritales</taxon>
        <taxon>Dimargaritaceae</taxon>
        <taxon>Dimargaris</taxon>
    </lineage>
</organism>
<proteinExistence type="predicted"/>
<comment type="caution">
    <text evidence="2">The sequence shown here is derived from an EMBL/GenBank/DDBJ whole genome shotgun (WGS) entry which is preliminary data.</text>
</comment>
<protein>
    <submittedName>
        <fullName evidence="2">Uncharacterized protein</fullName>
    </submittedName>
</protein>
<evidence type="ECO:0000313" key="2">
    <source>
        <dbReference type="EMBL" id="KAJ1976911.1"/>
    </source>
</evidence>
<name>A0A9W8ECA0_9FUNG</name>
<accession>A0A9W8ECA0</accession>
<feature type="region of interest" description="Disordered" evidence="1">
    <location>
        <begin position="178"/>
        <end position="201"/>
    </location>
</feature>
<dbReference type="Proteomes" id="UP001151582">
    <property type="component" value="Unassembled WGS sequence"/>
</dbReference>
<dbReference type="EMBL" id="JANBQB010000390">
    <property type="protein sequence ID" value="KAJ1976911.1"/>
    <property type="molecule type" value="Genomic_DNA"/>
</dbReference>
<evidence type="ECO:0000313" key="3">
    <source>
        <dbReference type="Proteomes" id="UP001151582"/>
    </source>
</evidence>
<feature type="compositionally biased region" description="Polar residues" evidence="1">
    <location>
        <begin position="181"/>
        <end position="195"/>
    </location>
</feature>
<dbReference type="AlphaFoldDB" id="A0A9W8ECA0"/>